<evidence type="ECO:0000313" key="2">
    <source>
        <dbReference type="EMBL" id="ELR12615.1"/>
    </source>
</evidence>
<evidence type="ECO:0000256" key="1">
    <source>
        <dbReference type="SAM" id="MobiDB-lite"/>
    </source>
</evidence>
<organism evidence="2 3">
    <name type="scientific">Acanthamoeba castellanii (strain ATCC 30010 / Neff)</name>
    <dbReference type="NCBI Taxonomy" id="1257118"/>
    <lineage>
        <taxon>Eukaryota</taxon>
        <taxon>Amoebozoa</taxon>
        <taxon>Discosea</taxon>
        <taxon>Longamoebia</taxon>
        <taxon>Centramoebida</taxon>
        <taxon>Acanthamoebidae</taxon>
        <taxon>Acanthamoeba</taxon>
    </lineage>
</organism>
<keyword evidence="3" id="KW-1185">Reference proteome</keyword>
<feature type="region of interest" description="Disordered" evidence="1">
    <location>
        <begin position="159"/>
        <end position="184"/>
    </location>
</feature>
<feature type="region of interest" description="Disordered" evidence="1">
    <location>
        <begin position="382"/>
        <end position="506"/>
    </location>
</feature>
<dbReference type="AlphaFoldDB" id="L8GHU1"/>
<dbReference type="Proteomes" id="UP000011083">
    <property type="component" value="Unassembled WGS sequence"/>
</dbReference>
<feature type="region of interest" description="Disordered" evidence="1">
    <location>
        <begin position="315"/>
        <end position="359"/>
    </location>
</feature>
<feature type="compositionally biased region" description="Pro residues" evidence="1">
    <location>
        <begin position="395"/>
        <end position="404"/>
    </location>
</feature>
<feature type="compositionally biased region" description="Low complexity" evidence="1">
    <location>
        <begin position="382"/>
        <end position="391"/>
    </location>
</feature>
<name>L8GHU1_ACACF</name>
<evidence type="ECO:0000313" key="3">
    <source>
        <dbReference type="Proteomes" id="UP000011083"/>
    </source>
</evidence>
<proteinExistence type="predicted"/>
<dbReference type="KEGG" id="acan:ACA1_091150"/>
<reference evidence="2 3" key="1">
    <citation type="journal article" date="2013" name="Genome Biol.">
        <title>Genome of Acanthamoeba castellanii highlights extensive lateral gene transfer and early evolution of tyrosine kinase signaling.</title>
        <authorList>
            <person name="Clarke M."/>
            <person name="Lohan A.J."/>
            <person name="Liu B."/>
            <person name="Lagkouvardos I."/>
            <person name="Roy S."/>
            <person name="Zafar N."/>
            <person name="Bertelli C."/>
            <person name="Schilde C."/>
            <person name="Kianianmomeni A."/>
            <person name="Burglin T.R."/>
            <person name="Frech C."/>
            <person name="Turcotte B."/>
            <person name="Kopec K.O."/>
            <person name="Synnott J.M."/>
            <person name="Choo C."/>
            <person name="Paponov I."/>
            <person name="Finkler A."/>
            <person name="Soon Heng Tan C."/>
            <person name="Hutchins A.P."/>
            <person name="Weinmeier T."/>
            <person name="Rattei T."/>
            <person name="Chu J.S."/>
            <person name="Gimenez G."/>
            <person name="Irimia M."/>
            <person name="Rigden D.J."/>
            <person name="Fitzpatrick D.A."/>
            <person name="Lorenzo-Morales J."/>
            <person name="Bateman A."/>
            <person name="Chiu C.H."/>
            <person name="Tang P."/>
            <person name="Hegemann P."/>
            <person name="Fromm H."/>
            <person name="Raoult D."/>
            <person name="Greub G."/>
            <person name="Miranda-Saavedra D."/>
            <person name="Chen N."/>
            <person name="Nash P."/>
            <person name="Ginger M.L."/>
            <person name="Horn M."/>
            <person name="Schaap P."/>
            <person name="Caler L."/>
            <person name="Loftus B."/>
        </authorList>
    </citation>
    <scope>NUCLEOTIDE SEQUENCE [LARGE SCALE GENOMIC DNA]</scope>
    <source>
        <strain evidence="2 3">Neff</strain>
    </source>
</reference>
<gene>
    <name evidence="2" type="ORF">ACA1_091150</name>
</gene>
<feature type="region of interest" description="Disordered" evidence="1">
    <location>
        <begin position="196"/>
        <end position="216"/>
    </location>
</feature>
<accession>L8GHU1</accession>
<sequence>MAEHGDLARRVAERTRLAHLNELAHEMSRTVRHTLECVGRLLSTTTDTEPSALLVSSLRRLSDCLERVFDSFANTTTPQHDSHLNCAERQQQRALSEGLLRRMKELILQGAGIIQAAQQQQPVAEAEALERGFKGVVQRFVVDLREIIRLQHVIAEPADDQQHGGPFADGNHSGPSALPSRTTTDVAADVRSVTLSVSHGASPTGRPPVPSHQPGSALEEKNVWLRAGTPTDGETGEPKTHLTHALAARRLMSLGRRASHEAGLGGGSTSTTADAAGDVGDEGAGSPLTVHPYRRSRIVYGFKVKEGAMKLKVELQTEEAEGEGEEGRPWEGGGDEVPQPREAGRWSSGGGDGGGPKEELSDEQFVSMMLNFFGEMERRKAALANTPPAARRNPHPPPDAPRTPPAAAQQEPEGGGGAPAAEHHASTPSDQREPNEEGKARKIPHLPPPAQQQHEGGDGDGGSGTSPTRQQQLQQLKKKAVAENEGGGSRQGSRAKEGRWYKCILS</sequence>
<dbReference type="GeneID" id="14913439"/>
<feature type="compositionally biased region" description="Basic and acidic residues" evidence="1">
    <location>
        <begin position="421"/>
        <end position="440"/>
    </location>
</feature>
<dbReference type="RefSeq" id="XP_004334628.1">
    <property type="nucleotide sequence ID" value="XM_004334580.1"/>
</dbReference>
<dbReference type="VEuPathDB" id="AmoebaDB:ACA1_091150"/>
<dbReference type="EMBL" id="KB008103">
    <property type="protein sequence ID" value="ELR12615.1"/>
    <property type="molecule type" value="Genomic_DNA"/>
</dbReference>
<protein>
    <submittedName>
        <fullName evidence="2">Uncharacterized protein</fullName>
    </submittedName>
</protein>